<accession>A0A9P4IA33</accession>
<protein>
    <submittedName>
        <fullName evidence="2">Uncharacterized protein</fullName>
    </submittedName>
</protein>
<organism evidence="2 3">
    <name type="scientific">Rhizodiscina lignyota</name>
    <dbReference type="NCBI Taxonomy" id="1504668"/>
    <lineage>
        <taxon>Eukaryota</taxon>
        <taxon>Fungi</taxon>
        <taxon>Dikarya</taxon>
        <taxon>Ascomycota</taxon>
        <taxon>Pezizomycotina</taxon>
        <taxon>Dothideomycetes</taxon>
        <taxon>Pleosporomycetidae</taxon>
        <taxon>Aulographales</taxon>
        <taxon>Rhizodiscinaceae</taxon>
        <taxon>Rhizodiscina</taxon>
    </lineage>
</organism>
<sequence length="119" mass="12360">MAGDKEQAHVPTGENQEEEKPKGFFSPIGDPLGKGLNTVLSPVGAGLGVVTKPLGNVVGGITKPALNPIAGENDQRAEVLGGGNKDSYVHGKQSLGKQEQTADNPLGLDQTGKWGFRDE</sequence>
<evidence type="ECO:0000256" key="1">
    <source>
        <dbReference type="SAM" id="MobiDB-lite"/>
    </source>
</evidence>
<dbReference type="OrthoDB" id="3902208at2759"/>
<gene>
    <name evidence="2" type="ORF">NA57DRAFT_76828</name>
</gene>
<dbReference type="EMBL" id="ML978127">
    <property type="protein sequence ID" value="KAF2098031.1"/>
    <property type="molecule type" value="Genomic_DNA"/>
</dbReference>
<feature type="region of interest" description="Disordered" evidence="1">
    <location>
        <begin position="1"/>
        <end position="30"/>
    </location>
</feature>
<dbReference type="AlphaFoldDB" id="A0A9P4IA33"/>
<proteinExistence type="predicted"/>
<comment type="caution">
    <text evidence="2">The sequence shown here is derived from an EMBL/GenBank/DDBJ whole genome shotgun (WGS) entry which is preliminary data.</text>
</comment>
<keyword evidence="3" id="KW-1185">Reference proteome</keyword>
<name>A0A9P4IA33_9PEZI</name>
<evidence type="ECO:0000313" key="3">
    <source>
        <dbReference type="Proteomes" id="UP000799772"/>
    </source>
</evidence>
<dbReference type="Proteomes" id="UP000799772">
    <property type="component" value="Unassembled WGS sequence"/>
</dbReference>
<evidence type="ECO:0000313" key="2">
    <source>
        <dbReference type="EMBL" id="KAF2098031.1"/>
    </source>
</evidence>
<reference evidence="2" key="1">
    <citation type="journal article" date="2020" name="Stud. Mycol.">
        <title>101 Dothideomycetes genomes: a test case for predicting lifestyles and emergence of pathogens.</title>
        <authorList>
            <person name="Haridas S."/>
            <person name="Albert R."/>
            <person name="Binder M."/>
            <person name="Bloem J."/>
            <person name="Labutti K."/>
            <person name="Salamov A."/>
            <person name="Andreopoulos B."/>
            <person name="Baker S."/>
            <person name="Barry K."/>
            <person name="Bills G."/>
            <person name="Bluhm B."/>
            <person name="Cannon C."/>
            <person name="Castanera R."/>
            <person name="Culley D."/>
            <person name="Daum C."/>
            <person name="Ezra D."/>
            <person name="Gonzalez J."/>
            <person name="Henrissat B."/>
            <person name="Kuo A."/>
            <person name="Liang C."/>
            <person name="Lipzen A."/>
            <person name="Lutzoni F."/>
            <person name="Magnuson J."/>
            <person name="Mondo S."/>
            <person name="Nolan M."/>
            <person name="Ohm R."/>
            <person name="Pangilinan J."/>
            <person name="Park H.-J."/>
            <person name="Ramirez L."/>
            <person name="Alfaro M."/>
            <person name="Sun H."/>
            <person name="Tritt A."/>
            <person name="Yoshinaga Y."/>
            <person name="Zwiers L.-H."/>
            <person name="Turgeon B."/>
            <person name="Goodwin S."/>
            <person name="Spatafora J."/>
            <person name="Crous P."/>
            <person name="Grigoriev I."/>
        </authorList>
    </citation>
    <scope>NUCLEOTIDE SEQUENCE</scope>
    <source>
        <strain evidence="2">CBS 133067</strain>
    </source>
</reference>
<feature type="region of interest" description="Disordered" evidence="1">
    <location>
        <begin position="68"/>
        <end position="119"/>
    </location>
</feature>